<dbReference type="Proteomes" id="UP001141327">
    <property type="component" value="Unassembled WGS sequence"/>
</dbReference>
<feature type="region of interest" description="Disordered" evidence="2">
    <location>
        <begin position="822"/>
        <end position="860"/>
    </location>
</feature>
<dbReference type="PANTHER" id="PTHR13037">
    <property type="entry name" value="FORMIN"/>
    <property type="match status" value="1"/>
</dbReference>
<keyword evidence="1" id="KW-0945">Host-virus interaction</keyword>
<keyword evidence="3" id="KW-1133">Transmembrane helix</keyword>
<feature type="transmembrane region" description="Helical" evidence="3">
    <location>
        <begin position="118"/>
        <end position="141"/>
    </location>
</feature>
<dbReference type="PANTHER" id="PTHR13037:SF24">
    <property type="entry name" value="POLYCOMB PROTEIN PCL-RELATED"/>
    <property type="match status" value="1"/>
</dbReference>
<keyword evidence="3" id="KW-0472">Membrane</keyword>
<evidence type="ECO:0000256" key="1">
    <source>
        <dbReference type="ARBA" id="ARBA00022581"/>
    </source>
</evidence>
<accession>A0ABQ8UFY1</accession>
<dbReference type="EMBL" id="JAPMOS010000074">
    <property type="protein sequence ID" value="KAJ4456305.1"/>
    <property type="molecule type" value="Genomic_DNA"/>
</dbReference>
<keyword evidence="5" id="KW-1185">Reference proteome</keyword>
<evidence type="ECO:0000256" key="3">
    <source>
        <dbReference type="SAM" id="Phobius"/>
    </source>
</evidence>
<gene>
    <name evidence="4" type="ORF">PAPYR_8481</name>
</gene>
<feature type="transmembrane region" description="Helical" evidence="3">
    <location>
        <begin position="43"/>
        <end position="64"/>
    </location>
</feature>
<sequence length="1537" mass="162533">MASGHRLGVLAKKFMNIFYLGFSDPNLEMDFDIFSKDQLLSRLLVKIFLTILFGGGLMVLAPLLTDSLQLYSAGQIFFFMSPFFLLLVFHGVLWLFARGTRAKQARGLFARHYRQYELVSIAFFLLFVITHCIVTLTYPSLSWDLLIFSQFSTIWVRLIRFRYLFPLVAVASLGYIGVAFQCTPLLAHLKIANAALHFTVYLTLCLRNEALCRRMFLEMRHAVTLIRMRDAFVARVMPHHVCLFQPYGYAKGQMLNHRALPHASVMCLHLHNYHQGSPREKMLGAEQIFVRAAKLCRELHLGDAQYYGDVLVTVVEEPTEFVGPRLQAFLQLRTSLLGPHASAEGPDPGALGLLVGMGMAVGPVTSSPGALTVEWRGQAVVDALHMACEAAPAEVLLSGAAYRAAQTAAIPLPASASLGPALSLGSAGTPSASARTSSTGARTILLHATQDHGDLADEPPLGAPPSSPCSSPDGDPASPVALPHLSPPVSAVSGLTEWSLDSSLASDATDLMPDLPPTPAQALVRRLGIPPLAVQALPEPLALDMGRVVMKKGRLVSVDSLSPRDQAIVAKLLKNWNAQYGHVRTRDRCSPPERGRSRPCEAAPAPASCADKNACPATAPAHSHNHCPRREQQQQHPCCPAQPRPCLPLSPDPAVAAQRYGAPPACRMACGSRSNPEFPVVGALCRHQVARVPVPLVPVGLPMAIQIGTATAARVVVPPGSRPITIAMPIPITVPAPLLGVTVQVPAPPPPVLRKPVMIPAVMPPAVLPPQMMMYRMPILPASLAPLPAPPPAMLCLGAAAPFDPLSPSISRTSTPHSMATLLPAVHPNSRPSSASTSSGTPPVSPHPPGALARAHAPPASPSWSPFARIGVPGEPIDLAPFLRPGGLTVAPAAPSDHCLLQAYWWADPESPALCTRWPVVAPRVRFMREEAALFAGQQVPTDAYSPGAPSVVITLEGQGQAMLRWGLPIFMMIMLAAMPPSMSAPIPPTPLSGFVFLAFRPFGLASSNFLGPPIIHFPPGCLPPPLFRCLLGLLLSFLMVSLMVPVAMFAPSLATARAVLAALPLHLPPLAPAGGPSLSPSPSPSPTGADLGAFVVALELATLSTNVLMVLFPFRLRGLVALCVVATGLFLLGGLLISAEHVLPLCCLAGALLADDAPAKDPACPIDPLGSPALTCLDAGASVASLRQRAHLQLRQATRHHLATARAALRQLVLPLASLEALAADPDPTGLSLYFQGPAPFLVGRLWMDQEAPVDAAVFAATAQMVFAGFEVITTGQDGLEMIDWLPAASSVGGQPGEDSGTDCSLPVSSCGGMMPARTGRCRPGERPRPGRAAGHPVRGCLPGGLQPAVPLPQASARLLCTLAATFSTFRPSHLPFHALAASPIAQAVSWDELAWAHLRSRLLLECWGPAAAVAHRLSAVVLPPSPSGVAHCTPARLVVTRSLVDHLTLERLDSGPDPAPAAAQVPPRSPGDAWAKEVAAGRERMSHGAAAGRYETHGMDSLLEMVGVLETVRMLPLGEIDLGVGVVDTVEVVRL</sequence>
<feature type="region of interest" description="Disordered" evidence="2">
    <location>
        <begin position="1455"/>
        <end position="1482"/>
    </location>
</feature>
<protein>
    <submittedName>
        <fullName evidence="4">Uncharacterized protein</fullName>
    </submittedName>
</protein>
<feature type="transmembrane region" description="Helical" evidence="3">
    <location>
        <begin position="161"/>
        <end position="180"/>
    </location>
</feature>
<evidence type="ECO:0000256" key="2">
    <source>
        <dbReference type="SAM" id="MobiDB-lite"/>
    </source>
</evidence>
<feature type="transmembrane region" description="Helical" evidence="3">
    <location>
        <begin position="1092"/>
        <end position="1113"/>
    </location>
</feature>
<organism evidence="4 5">
    <name type="scientific">Paratrimastix pyriformis</name>
    <dbReference type="NCBI Taxonomy" id="342808"/>
    <lineage>
        <taxon>Eukaryota</taxon>
        <taxon>Metamonada</taxon>
        <taxon>Preaxostyla</taxon>
        <taxon>Paratrimastigidae</taxon>
        <taxon>Paratrimastix</taxon>
    </lineage>
</organism>
<feature type="transmembrane region" description="Helical" evidence="3">
    <location>
        <begin position="966"/>
        <end position="983"/>
    </location>
</feature>
<feature type="transmembrane region" description="Helical" evidence="3">
    <location>
        <begin position="76"/>
        <end position="97"/>
    </location>
</feature>
<proteinExistence type="predicted"/>
<reference evidence="4" key="1">
    <citation type="journal article" date="2022" name="bioRxiv">
        <title>Genomics of Preaxostyla Flagellates Illuminates Evolutionary Transitions and the Path Towards Mitochondrial Loss.</title>
        <authorList>
            <person name="Novak L.V.F."/>
            <person name="Treitli S.C."/>
            <person name="Pyrih J."/>
            <person name="Halakuc P."/>
            <person name="Pipaliya S.V."/>
            <person name="Vacek V."/>
            <person name="Brzon O."/>
            <person name="Soukal P."/>
            <person name="Eme L."/>
            <person name="Dacks J.B."/>
            <person name="Karnkowska A."/>
            <person name="Elias M."/>
            <person name="Hampl V."/>
        </authorList>
    </citation>
    <scope>NUCLEOTIDE SEQUENCE</scope>
    <source>
        <strain evidence="4">RCP-MX</strain>
    </source>
</reference>
<evidence type="ECO:0000313" key="4">
    <source>
        <dbReference type="EMBL" id="KAJ4456305.1"/>
    </source>
</evidence>
<feature type="transmembrane region" description="Helical" evidence="3">
    <location>
        <begin position="1030"/>
        <end position="1051"/>
    </location>
</feature>
<evidence type="ECO:0000313" key="5">
    <source>
        <dbReference type="Proteomes" id="UP001141327"/>
    </source>
</evidence>
<name>A0ABQ8UFY1_9EUKA</name>
<feature type="compositionally biased region" description="Low complexity" evidence="2">
    <location>
        <begin position="828"/>
        <end position="842"/>
    </location>
</feature>
<feature type="region of interest" description="Disordered" evidence="2">
    <location>
        <begin position="452"/>
        <end position="485"/>
    </location>
</feature>
<feature type="compositionally biased region" description="Low complexity" evidence="2">
    <location>
        <begin position="850"/>
        <end position="860"/>
    </location>
</feature>
<feature type="transmembrane region" description="Helical" evidence="3">
    <location>
        <begin position="1120"/>
        <end position="1140"/>
    </location>
</feature>
<feature type="transmembrane region" description="Helical" evidence="3">
    <location>
        <begin position="995"/>
        <end position="1018"/>
    </location>
</feature>
<feature type="region of interest" description="Disordered" evidence="2">
    <location>
        <begin position="1320"/>
        <end position="1339"/>
    </location>
</feature>
<comment type="caution">
    <text evidence="4">The sequence shown here is derived from an EMBL/GenBank/DDBJ whole genome shotgun (WGS) entry which is preliminary data.</text>
</comment>
<keyword evidence="3" id="KW-0812">Transmembrane</keyword>
<feature type="compositionally biased region" description="Low complexity" evidence="2">
    <location>
        <begin position="468"/>
        <end position="479"/>
    </location>
</feature>